<dbReference type="EMBL" id="NCTK01000001">
    <property type="protein sequence ID" value="OYQ14210.1"/>
    <property type="molecule type" value="Genomic_DNA"/>
</dbReference>
<dbReference type="RefSeq" id="WP_003272184.1">
    <property type="nucleotide sequence ID" value="NZ_NCTK01000001.1"/>
</dbReference>
<evidence type="ECO:0000256" key="1">
    <source>
        <dbReference type="SAM" id="MobiDB-lite"/>
    </source>
</evidence>
<comment type="caution">
    <text evidence="2">The sequence shown here is derived from an EMBL/GenBank/DDBJ whole genome shotgun (WGS) entry which is preliminary data.</text>
</comment>
<protein>
    <submittedName>
        <fullName evidence="2">Uncharacterized protein</fullName>
    </submittedName>
</protein>
<name>A0AAP8D5Q8_RALSL</name>
<evidence type="ECO:0000313" key="2">
    <source>
        <dbReference type="EMBL" id="OYQ14210.1"/>
    </source>
</evidence>
<proteinExistence type="predicted"/>
<accession>A0AAP8D5Q8</accession>
<sequence length="75" mass="8150">MTIEHCPACHAMTAPQGTVTRSDGKQETLYRCNGHSCGTVFSRVLQSRQQPTRPTRTYGKQGAPKATTPAILTDC</sequence>
<organism evidence="2 3">
    <name type="scientific">Ralstonia solanacearum K60</name>
    <dbReference type="NCBI Taxonomy" id="1091042"/>
    <lineage>
        <taxon>Bacteria</taxon>
        <taxon>Pseudomonadati</taxon>
        <taxon>Pseudomonadota</taxon>
        <taxon>Betaproteobacteria</taxon>
        <taxon>Burkholderiales</taxon>
        <taxon>Burkholderiaceae</taxon>
        <taxon>Ralstonia</taxon>
        <taxon>Ralstonia solanacearum species complex</taxon>
    </lineage>
</organism>
<feature type="compositionally biased region" description="Polar residues" evidence="1">
    <location>
        <begin position="45"/>
        <end position="55"/>
    </location>
</feature>
<evidence type="ECO:0000313" key="3">
    <source>
        <dbReference type="Proteomes" id="UP000216164"/>
    </source>
</evidence>
<dbReference type="AlphaFoldDB" id="A0AAP8D5Q8"/>
<feature type="region of interest" description="Disordered" evidence="1">
    <location>
        <begin position="45"/>
        <end position="75"/>
    </location>
</feature>
<reference evidence="2 3" key="1">
    <citation type="submission" date="2017-04" db="EMBL/GenBank/DDBJ databases">
        <title>Genome Announcement: Closed genomes of Ralstonia solanacearum strains K60, UW551, and UW700.</title>
        <authorList>
            <person name="Hayes M."/>
            <person name="Macintyre A.M."/>
            <person name="Allen C."/>
        </authorList>
    </citation>
    <scope>NUCLEOTIDE SEQUENCE [LARGE SCALE GENOMIC DNA]</scope>
    <source>
        <strain evidence="2 3">UW25</strain>
    </source>
</reference>
<gene>
    <name evidence="2" type="ORF">B7R77_13760</name>
</gene>
<dbReference type="Proteomes" id="UP000216164">
    <property type="component" value="Unassembled WGS sequence"/>
</dbReference>